<dbReference type="STRING" id="27342.A0A0H2SRX2"/>
<dbReference type="InParanoid" id="A0A0H2SRX2"/>
<reference evidence="1 2" key="1">
    <citation type="submission" date="2015-04" db="EMBL/GenBank/DDBJ databases">
        <title>Complete genome sequence of Schizopora paradoxa KUC8140, a cosmopolitan wood degrader in East Asia.</title>
        <authorList>
            <consortium name="DOE Joint Genome Institute"/>
            <person name="Min B."/>
            <person name="Park H."/>
            <person name="Jang Y."/>
            <person name="Kim J.-J."/>
            <person name="Kim K.H."/>
            <person name="Pangilinan J."/>
            <person name="Lipzen A."/>
            <person name="Riley R."/>
            <person name="Grigoriev I.V."/>
            <person name="Spatafora J.W."/>
            <person name="Choi I.-G."/>
        </authorList>
    </citation>
    <scope>NUCLEOTIDE SEQUENCE [LARGE SCALE GENOMIC DNA]</scope>
    <source>
        <strain evidence="1 2">KUC8140</strain>
    </source>
</reference>
<dbReference type="AlphaFoldDB" id="A0A0H2SRX2"/>
<dbReference type="EMBL" id="KQ085884">
    <property type="protein sequence ID" value="KLO19881.1"/>
    <property type="molecule type" value="Genomic_DNA"/>
</dbReference>
<sequence>MAVDTSTLDLPYSSSVVNILLHVIYKEDGRLRDETPSLADISSAIRALKEYGIPIKNSTSESSLLFSVMASHCESSKRGALDVYTLAASNAPDLHHIAVYASRFLLSLVISQIADDTCRSMGSVYLLRLCQLLVGRTQEFKRILLPTPRLHNPVPHCDTRSLREAWTLVSAFLMWHAAPDVGDETIDGLKDTIINRIQCTQCNESFTHRFDIMKQSWSLVKCTI</sequence>
<gene>
    <name evidence="1" type="ORF">SCHPADRAFT_44688</name>
</gene>
<keyword evidence="2" id="KW-1185">Reference proteome</keyword>
<evidence type="ECO:0000313" key="2">
    <source>
        <dbReference type="Proteomes" id="UP000053477"/>
    </source>
</evidence>
<protein>
    <submittedName>
        <fullName evidence="1">Uncharacterized protein</fullName>
    </submittedName>
</protein>
<proteinExistence type="predicted"/>
<accession>A0A0H2SRX2</accession>
<organism evidence="1 2">
    <name type="scientific">Schizopora paradoxa</name>
    <dbReference type="NCBI Taxonomy" id="27342"/>
    <lineage>
        <taxon>Eukaryota</taxon>
        <taxon>Fungi</taxon>
        <taxon>Dikarya</taxon>
        <taxon>Basidiomycota</taxon>
        <taxon>Agaricomycotina</taxon>
        <taxon>Agaricomycetes</taxon>
        <taxon>Hymenochaetales</taxon>
        <taxon>Schizoporaceae</taxon>
        <taxon>Schizopora</taxon>
    </lineage>
</organism>
<name>A0A0H2SRX2_9AGAM</name>
<dbReference type="Proteomes" id="UP000053477">
    <property type="component" value="Unassembled WGS sequence"/>
</dbReference>
<dbReference type="OrthoDB" id="3265815at2759"/>
<evidence type="ECO:0000313" key="1">
    <source>
        <dbReference type="EMBL" id="KLO19881.1"/>
    </source>
</evidence>